<dbReference type="PROSITE" id="PS50294">
    <property type="entry name" value="WD_REPEATS_REGION"/>
    <property type="match status" value="1"/>
</dbReference>
<evidence type="ECO:0000256" key="3">
    <source>
        <dbReference type="ARBA" id="ARBA00022737"/>
    </source>
</evidence>
<name>A0A9N9FXU0_9GLOM</name>
<dbReference type="PROSITE" id="PS00518">
    <property type="entry name" value="ZF_RING_1"/>
    <property type="match status" value="1"/>
</dbReference>
<dbReference type="Pfam" id="PF00400">
    <property type="entry name" value="WD40"/>
    <property type="match status" value="3"/>
</dbReference>
<dbReference type="SMART" id="SM00320">
    <property type="entry name" value="WD40"/>
    <property type="match status" value="7"/>
</dbReference>
<dbReference type="InterPro" id="IPR036322">
    <property type="entry name" value="WD40_repeat_dom_sf"/>
</dbReference>
<sequence length="714" mass="80656">MTTTPSYPTFRDNPDMRGRFDDDNTSNASLSGKREMYNKQEQRGTEDASPKLRPSSLPHVARMPTLQHQRSMSSPESDMYMQNMQNEDFSCPICFHTIKEAFLGRCGHSFCYICITGHLERKRDCPTCGCPLMRDQIYPNFLLNRILEKTPGSPASPFDGTVSPTTKHMRSAILASNLNADDINSMIVTLLNKKQRIESAEREAELDILSDFLSKVRAKKESKLMKLQQEIQCLNGDLYTIQEELKRIAQKQKRAVLFDDETIADNGSVLIGFPSSNDSAESDVIDSYQHKDDVDMNIAESPNSLNSSPALKPTIPETNEKLMSKKRRVLEHFEDLTDHYFSCRLTGGYQADDGLSDFCDSLSTFTHYSRFKLVNTLKYGDIFNTSSIVSSIEFDRDDEYFATAGVTKKIKIFDYGNIERLIVNATFGYSSIRDGQVGGRKPAELITHYPIKEMACRSKISCLSWNTYIKTQIASADYDGVITLWDALIGQPVSIFDEHEKRAWSVDFCRMDPTKLISGSDDTKVKLWSTNQKSSICTIEKKANICCVKFNPDISHYAALGSADHHIHYHDLRQPRDPVFIYRGHRKAVSYVKFMNSTQFVSASTDSSLRLWDANKQSCARTYTGHTNEKNFVGLTTSADWISCGSEDNAVYTYYKSLSQPVIKFNFGSIDMVTGEDTNDHDPSLFVSSVCWKKNTNTLLAANSQGTIKVLELE</sequence>
<evidence type="ECO:0000256" key="7">
    <source>
        <dbReference type="PROSITE-ProRule" id="PRU00221"/>
    </source>
</evidence>
<proteinExistence type="predicted"/>
<feature type="compositionally biased region" description="Basic and acidic residues" evidence="9">
    <location>
        <begin position="12"/>
        <end position="22"/>
    </location>
</feature>
<dbReference type="AlphaFoldDB" id="A0A9N9FXU0"/>
<feature type="compositionally biased region" description="Polar residues" evidence="9">
    <location>
        <begin position="66"/>
        <end position="76"/>
    </location>
</feature>
<evidence type="ECO:0000256" key="8">
    <source>
        <dbReference type="SAM" id="Coils"/>
    </source>
</evidence>
<keyword evidence="5" id="KW-0862">Zinc</keyword>
<evidence type="ECO:0000256" key="1">
    <source>
        <dbReference type="ARBA" id="ARBA00022574"/>
    </source>
</evidence>
<evidence type="ECO:0000256" key="6">
    <source>
        <dbReference type="PROSITE-ProRule" id="PRU00175"/>
    </source>
</evidence>
<feature type="domain" description="RING-type" evidence="10">
    <location>
        <begin position="91"/>
        <end position="128"/>
    </location>
</feature>
<dbReference type="EMBL" id="CAJVPI010000696">
    <property type="protein sequence ID" value="CAG8563628.1"/>
    <property type="molecule type" value="Genomic_DNA"/>
</dbReference>
<dbReference type="Gene3D" id="3.30.40.10">
    <property type="entry name" value="Zinc/RING finger domain, C3HC4 (zinc finger)"/>
    <property type="match status" value="1"/>
</dbReference>
<dbReference type="InterPro" id="IPR015943">
    <property type="entry name" value="WD40/YVTN_repeat-like_dom_sf"/>
</dbReference>
<keyword evidence="4 6" id="KW-0863">Zinc-finger</keyword>
<evidence type="ECO:0000259" key="10">
    <source>
        <dbReference type="PROSITE" id="PS50089"/>
    </source>
</evidence>
<dbReference type="SUPFAM" id="SSF57850">
    <property type="entry name" value="RING/U-box"/>
    <property type="match status" value="1"/>
</dbReference>
<evidence type="ECO:0000256" key="4">
    <source>
        <dbReference type="ARBA" id="ARBA00022771"/>
    </source>
</evidence>
<dbReference type="InterPro" id="IPR020472">
    <property type="entry name" value="WD40_PAC1"/>
</dbReference>
<dbReference type="SUPFAM" id="SSF50978">
    <property type="entry name" value="WD40 repeat-like"/>
    <property type="match status" value="1"/>
</dbReference>
<dbReference type="Pfam" id="PF13923">
    <property type="entry name" value="zf-C3HC4_2"/>
    <property type="match status" value="1"/>
</dbReference>
<keyword evidence="1 7" id="KW-0853">WD repeat</keyword>
<keyword evidence="3" id="KW-0677">Repeat</keyword>
<evidence type="ECO:0000256" key="9">
    <source>
        <dbReference type="SAM" id="MobiDB-lite"/>
    </source>
</evidence>
<dbReference type="PROSITE" id="PS50089">
    <property type="entry name" value="ZF_RING_2"/>
    <property type="match status" value="1"/>
</dbReference>
<keyword evidence="2" id="KW-0479">Metal-binding</keyword>
<evidence type="ECO:0000256" key="2">
    <source>
        <dbReference type="ARBA" id="ARBA00022723"/>
    </source>
</evidence>
<dbReference type="InterPro" id="IPR013083">
    <property type="entry name" value="Znf_RING/FYVE/PHD"/>
</dbReference>
<keyword evidence="8" id="KW-0175">Coiled coil</keyword>
<dbReference type="GO" id="GO:0061630">
    <property type="term" value="F:ubiquitin protein ligase activity"/>
    <property type="evidence" value="ECO:0007669"/>
    <property type="project" value="InterPro"/>
</dbReference>
<dbReference type="InterPro" id="IPR042755">
    <property type="entry name" value="COP1"/>
</dbReference>
<feature type="repeat" description="WD" evidence="7">
    <location>
        <begin position="582"/>
        <end position="622"/>
    </location>
</feature>
<reference evidence="11" key="1">
    <citation type="submission" date="2021-06" db="EMBL/GenBank/DDBJ databases">
        <authorList>
            <person name="Kallberg Y."/>
            <person name="Tangrot J."/>
            <person name="Rosling A."/>
        </authorList>
    </citation>
    <scope>NUCLEOTIDE SEQUENCE</scope>
    <source>
        <strain evidence="11">BR232B</strain>
    </source>
</reference>
<gene>
    <name evidence="11" type="ORF">PBRASI_LOCUS5722</name>
</gene>
<protein>
    <submittedName>
        <fullName evidence="11">4373_t:CDS:1</fullName>
    </submittedName>
</protein>
<feature type="region of interest" description="Disordered" evidence="9">
    <location>
        <begin position="1"/>
        <end position="76"/>
    </location>
</feature>
<feature type="coiled-coil region" evidence="8">
    <location>
        <begin position="183"/>
        <end position="244"/>
    </location>
</feature>
<dbReference type="InterPro" id="IPR001680">
    <property type="entry name" value="WD40_rpt"/>
</dbReference>
<dbReference type="GO" id="GO:0043161">
    <property type="term" value="P:proteasome-mediated ubiquitin-dependent protein catabolic process"/>
    <property type="evidence" value="ECO:0007669"/>
    <property type="project" value="TreeGrafter"/>
</dbReference>
<dbReference type="SMART" id="SM00184">
    <property type="entry name" value="RING"/>
    <property type="match status" value="1"/>
</dbReference>
<evidence type="ECO:0000313" key="12">
    <source>
        <dbReference type="Proteomes" id="UP000789739"/>
    </source>
</evidence>
<organism evidence="11 12">
    <name type="scientific">Paraglomus brasilianum</name>
    <dbReference type="NCBI Taxonomy" id="144538"/>
    <lineage>
        <taxon>Eukaryota</taxon>
        <taxon>Fungi</taxon>
        <taxon>Fungi incertae sedis</taxon>
        <taxon>Mucoromycota</taxon>
        <taxon>Glomeromycotina</taxon>
        <taxon>Glomeromycetes</taxon>
        <taxon>Paraglomerales</taxon>
        <taxon>Paraglomeraceae</taxon>
        <taxon>Paraglomus</taxon>
    </lineage>
</organism>
<dbReference type="PROSITE" id="PS50082">
    <property type="entry name" value="WD_REPEATS_2"/>
    <property type="match status" value="2"/>
</dbReference>
<keyword evidence="12" id="KW-1185">Reference proteome</keyword>
<accession>A0A9N9FXU0</accession>
<evidence type="ECO:0000313" key="11">
    <source>
        <dbReference type="EMBL" id="CAG8563628.1"/>
    </source>
</evidence>
<dbReference type="CDD" id="cd16504">
    <property type="entry name" value="RING-HC_COP1"/>
    <property type="match status" value="1"/>
</dbReference>
<dbReference type="PANTHER" id="PTHR44080">
    <property type="entry name" value="E3 UBIQUITIN-PROTEIN LIGASE COP1"/>
    <property type="match status" value="1"/>
</dbReference>
<dbReference type="OrthoDB" id="273771at2759"/>
<feature type="repeat" description="WD" evidence="7">
    <location>
        <begin position="496"/>
        <end position="538"/>
    </location>
</feature>
<dbReference type="Proteomes" id="UP000789739">
    <property type="component" value="Unassembled WGS sequence"/>
</dbReference>
<dbReference type="InterPro" id="IPR001841">
    <property type="entry name" value="Znf_RING"/>
</dbReference>
<evidence type="ECO:0000256" key="5">
    <source>
        <dbReference type="ARBA" id="ARBA00022833"/>
    </source>
</evidence>
<dbReference type="GO" id="GO:0008270">
    <property type="term" value="F:zinc ion binding"/>
    <property type="evidence" value="ECO:0007669"/>
    <property type="project" value="UniProtKB-KW"/>
</dbReference>
<dbReference type="Gene3D" id="2.130.10.10">
    <property type="entry name" value="YVTN repeat-like/Quinoprotein amine dehydrogenase"/>
    <property type="match status" value="1"/>
</dbReference>
<dbReference type="PANTHER" id="PTHR44080:SF1">
    <property type="entry name" value="E3 UBIQUITIN-PROTEIN LIGASE COP1"/>
    <property type="match status" value="1"/>
</dbReference>
<feature type="compositionally biased region" description="Basic and acidic residues" evidence="9">
    <location>
        <begin position="32"/>
        <end position="50"/>
    </location>
</feature>
<comment type="caution">
    <text evidence="11">The sequence shown here is derived from an EMBL/GenBank/DDBJ whole genome shotgun (WGS) entry which is preliminary data.</text>
</comment>
<dbReference type="PRINTS" id="PR00320">
    <property type="entry name" value="GPROTEINBRPT"/>
</dbReference>
<dbReference type="InterPro" id="IPR017907">
    <property type="entry name" value="Znf_RING_CS"/>
</dbReference>